<dbReference type="AlphaFoldDB" id="A0A916W3E6"/>
<reference evidence="1" key="2">
    <citation type="submission" date="2020-09" db="EMBL/GenBank/DDBJ databases">
        <authorList>
            <person name="Sun Q."/>
            <person name="Zhou Y."/>
        </authorList>
    </citation>
    <scope>NUCLEOTIDE SEQUENCE</scope>
    <source>
        <strain evidence="1">CGMCC 1.12408</strain>
    </source>
</reference>
<protein>
    <submittedName>
        <fullName evidence="1">Uncharacterized protein</fullName>
    </submittedName>
</protein>
<sequence length="133" mass="15214">MKLIAANEVEQERMEAFLKTTDQVDYESLIKEGYVVEIGDDIKGCFVLSTVEEGVYWLKQLYIAKEAAQNLPVLLETIIVFSKTKQAKKLYVHSHQPVVDILLGALQFHPQKEALLVNKMNRKGGNWWAYEVS</sequence>
<dbReference type="RefSeq" id="WP_188383118.1">
    <property type="nucleotide sequence ID" value="NZ_BMEY01000002.1"/>
</dbReference>
<reference evidence="1" key="1">
    <citation type="journal article" date="2014" name="Int. J. Syst. Evol. Microbiol.">
        <title>Complete genome sequence of Corynebacterium casei LMG S-19264T (=DSM 44701T), isolated from a smear-ripened cheese.</title>
        <authorList>
            <consortium name="US DOE Joint Genome Institute (JGI-PGF)"/>
            <person name="Walter F."/>
            <person name="Albersmeier A."/>
            <person name="Kalinowski J."/>
            <person name="Ruckert C."/>
        </authorList>
    </citation>
    <scope>NUCLEOTIDE SEQUENCE</scope>
    <source>
        <strain evidence="1">CGMCC 1.12408</strain>
    </source>
</reference>
<proteinExistence type="predicted"/>
<accession>A0A916W3E6</accession>
<dbReference type="Proteomes" id="UP000613512">
    <property type="component" value="Unassembled WGS sequence"/>
</dbReference>
<name>A0A916W3E6_9BACI</name>
<gene>
    <name evidence="1" type="ORF">GCM10008025_05040</name>
</gene>
<comment type="caution">
    <text evidence="1">The sequence shown here is derived from an EMBL/GenBank/DDBJ whole genome shotgun (WGS) entry which is preliminary data.</text>
</comment>
<evidence type="ECO:0000313" key="1">
    <source>
        <dbReference type="EMBL" id="GGA64212.1"/>
    </source>
</evidence>
<keyword evidence="2" id="KW-1185">Reference proteome</keyword>
<dbReference type="EMBL" id="BMEY01000002">
    <property type="protein sequence ID" value="GGA64212.1"/>
    <property type="molecule type" value="Genomic_DNA"/>
</dbReference>
<evidence type="ECO:0000313" key="2">
    <source>
        <dbReference type="Proteomes" id="UP000613512"/>
    </source>
</evidence>
<organism evidence="1 2">
    <name type="scientific">Ornithinibacillus halotolerans</name>
    <dbReference type="NCBI Taxonomy" id="1274357"/>
    <lineage>
        <taxon>Bacteria</taxon>
        <taxon>Bacillati</taxon>
        <taxon>Bacillota</taxon>
        <taxon>Bacilli</taxon>
        <taxon>Bacillales</taxon>
        <taxon>Bacillaceae</taxon>
        <taxon>Ornithinibacillus</taxon>
    </lineage>
</organism>